<organism evidence="2 3">
    <name type="scientific">Ramlibacter henchirensis</name>
    <dbReference type="NCBI Taxonomy" id="204072"/>
    <lineage>
        <taxon>Bacteria</taxon>
        <taxon>Pseudomonadati</taxon>
        <taxon>Pseudomonadota</taxon>
        <taxon>Betaproteobacteria</taxon>
        <taxon>Burkholderiales</taxon>
        <taxon>Comamonadaceae</taxon>
        <taxon>Ramlibacter</taxon>
    </lineage>
</organism>
<feature type="compositionally biased region" description="Basic residues" evidence="1">
    <location>
        <begin position="162"/>
        <end position="173"/>
    </location>
</feature>
<name>A0A4Z0C5P3_9BURK</name>
<dbReference type="EMBL" id="SMLM01000001">
    <property type="protein sequence ID" value="TFZ05668.1"/>
    <property type="molecule type" value="Genomic_DNA"/>
</dbReference>
<evidence type="ECO:0000313" key="3">
    <source>
        <dbReference type="Proteomes" id="UP000298180"/>
    </source>
</evidence>
<gene>
    <name evidence="2" type="ORF">EZ313_03110</name>
</gene>
<protein>
    <recommendedName>
        <fullName evidence="4">Phasin family protein</fullName>
    </recommendedName>
</protein>
<proteinExistence type="predicted"/>
<dbReference type="Proteomes" id="UP000298180">
    <property type="component" value="Unassembled WGS sequence"/>
</dbReference>
<feature type="region of interest" description="Disordered" evidence="1">
    <location>
        <begin position="139"/>
        <end position="173"/>
    </location>
</feature>
<reference evidence="2 3" key="1">
    <citation type="submission" date="2019-03" db="EMBL/GenBank/DDBJ databases">
        <title>Ramlibacter henchirensis DSM 14656, whole genome shotgun sequence.</title>
        <authorList>
            <person name="Zhang X."/>
            <person name="Feng G."/>
            <person name="Zhu H."/>
        </authorList>
    </citation>
    <scope>NUCLEOTIDE SEQUENCE [LARGE SCALE GENOMIC DNA]</scope>
    <source>
        <strain evidence="2 3">DSM 14656</strain>
    </source>
</reference>
<evidence type="ECO:0000256" key="1">
    <source>
        <dbReference type="SAM" id="MobiDB-lite"/>
    </source>
</evidence>
<dbReference type="RefSeq" id="WP_135261750.1">
    <property type="nucleotide sequence ID" value="NZ_SMLM01000001.1"/>
</dbReference>
<keyword evidence="3" id="KW-1185">Reference proteome</keyword>
<accession>A0A4Z0C5P3</accession>
<sequence length="173" mass="18505">MNTRIPPPSNVPTPAREGTIRTVGWQRWSAVFQAQFRLLNRLTLLSRHAAGETQSARSPLELFSIQMNLQKALVLDCTAFATDCLRAVSGLPLERSGVDGHQPRSPGEAVAPVVGAITEPIIEGMQAALFAAASTPAAAFASQAPPPAEPTAPDREPPGRCRATRKRQPHAWG</sequence>
<evidence type="ECO:0000313" key="2">
    <source>
        <dbReference type="EMBL" id="TFZ05668.1"/>
    </source>
</evidence>
<evidence type="ECO:0008006" key="4">
    <source>
        <dbReference type="Google" id="ProtNLM"/>
    </source>
</evidence>
<comment type="caution">
    <text evidence="2">The sequence shown here is derived from an EMBL/GenBank/DDBJ whole genome shotgun (WGS) entry which is preliminary data.</text>
</comment>
<dbReference type="AlphaFoldDB" id="A0A4Z0C5P3"/>